<organism evidence="1 2">
    <name type="scientific">Durusdinium trenchii</name>
    <dbReference type="NCBI Taxonomy" id="1381693"/>
    <lineage>
        <taxon>Eukaryota</taxon>
        <taxon>Sar</taxon>
        <taxon>Alveolata</taxon>
        <taxon>Dinophyceae</taxon>
        <taxon>Suessiales</taxon>
        <taxon>Symbiodiniaceae</taxon>
        <taxon>Durusdinium</taxon>
    </lineage>
</organism>
<dbReference type="InterPro" id="IPR036770">
    <property type="entry name" value="Ankyrin_rpt-contain_sf"/>
</dbReference>
<dbReference type="SUPFAM" id="SSF46565">
    <property type="entry name" value="Chaperone J-domain"/>
    <property type="match status" value="1"/>
</dbReference>
<dbReference type="SUPFAM" id="SSF48403">
    <property type="entry name" value="Ankyrin repeat"/>
    <property type="match status" value="1"/>
</dbReference>
<dbReference type="PROSITE" id="PS50088">
    <property type="entry name" value="ANK_REPEAT"/>
    <property type="match status" value="1"/>
</dbReference>
<dbReference type="InterPro" id="IPR002110">
    <property type="entry name" value="Ankyrin_rpt"/>
</dbReference>
<protein>
    <submittedName>
        <fullName evidence="1">Uncharacterized protein</fullName>
    </submittedName>
</protein>
<reference evidence="1 2" key="1">
    <citation type="submission" date="2024-02" db="EMBL/GenBank/DDBJ databases">
        <authorList>
            <person name="Chen Y."/>
            <person name="Shah S."/>
            <person name="Dougan E. K."/>
            <person name="Thang M."/>
            <person name="Chan C."/>
        </authorList>
    </citation>
    <scope>NUCLEOTIDE SEQUENCE [LARGE SCALE GENOMIC DNA]</scope>
</reference>
<dbReference type="Gene3D" id="1.25.40.20">
    <property type="entry name" value="Ankyrin repeat-containing domain"/>
    <property type="match status" value="1"/>
</dbReference>
<dbReference type="EMBL" id="CAXAMN010016780">
    <property type="protein sequence ID" value="CAK9049083.1"/>
    <property type="molecule type" value="Genomic_DNA"/>
</dbReference>
<dbReference type="InterPro" id="IPR001623">
    <property type="entry name" value="DnaJ_domain"/>
</dbReference>
<gene>
    <name evidence="1" type="ORF">CCMP2556_LOCUS25192</name>
</gene>
<dbReference type="PRINTS" id="PR00625">
    <property type="entry name" value="JDOMAIN"/>
</dbReference>
<evidence type="ECO:0000313" key="1">
    <source>
        <dbReference type="EMBL" id="CAK9049083.1"/>
    </source>
</evidence>
<dbReference type="SMART" id="SM00271">
    <property type="entry name" value="DnaJ"/>
    <property type="match status" value="1"/>
</dbReference>
<dbReference type="InterPro" id="IPR036869">
    <property type="entry name" value="J_dom_sf"/>
</dbReference>
<dbReference type="PANTHER" id="PTHR24074">
    <property type="entry name" value="CO-CHAPERONE PROTEIN DJLA"/>
    <property type="match status" value="1"/>
</dbReference>
<dbReference type="CDD" id="cd06257">
    <property type="entry name" value="DnaJ"/>
    <property type="match status" value="1"/>
</dbReference>
<dbReference type="Pfam" id="PF00226">
    <property type="entry name" value="DnaJ"/>
    <property type="match status" value="1"/>
</dbReference>
<sequence>MVQEGNSLLHQLAHEPNGKLKEMCDSPDDINEVNAMGETPLLSLLRSPAPNLSAVCELLRARADVNRGDIMGETPLMEAACLGDRELCLSLLQSRADAERRNLSTGQRAEELAQSAGYEDIAQLCRSHGQAILAPRRRGGALRQRCEEQEVPLDLLGQLCANDLLRDIDRWQRAPWAELATEATEQGLEVTEQVERQELEVRLKKLRVWRLLPLQPLQDLCRLEAAHVVGEREGRGESSGPLSREELIEALMVASWGGVTKSQSIRKRCEEKGIPEGKLEDRQRAELILNEFDRLEQMSTGDLGRLYKSRGFAYADDMEPESLREQLKEHLLYQELSLSHLRQLCKEKELPIKGDHRRADLLKLITAESWHALEIPVMKLPSVLVAQGLLDQLKRLEKKDERQLRAELRRRQLPLEQSASKSKLLSRLRRHLVWQQMSVEDLEDECRSRDLQWTTTSKMSKLQQLHPGSLQKKEMLQLLHDWLTVEMLEGKGISVKLMGHEALAIFMEVERLESMPRKLLEAEYQMLGMPDEPKLEDKELIYRLKQVLMWSQLEIEQLVEECQDRQLHIQHTLKLCEEEKRQILLDKLIMSLGVDGWEKQGIPVARLSSLDAAIGIIEELNRLEEAEEKEVKETYQLLGLPKETLDKSVMISRLKHYMIWQELRPSELRKECLKHSISAAGDIEELITKLVLKTAGFALPEETKAPELTFPPREPKTSVPKTIPAPSGKVASAFQLLGLDVTAKQEEVRRAYRRLALQHHPDKNPGLQEEAVKKFQQITHAYETLQGHLKHSAR</sequence>
<dbReference type="SMART" id="SM00248">
    <property type="entry name" value="ANK"/>
    <property type="match status" value="2"/>
</dbReference>
<dbReference type="Proteomes" id="UP001642484">
    <property type="component" value="Unassembled WGS sequence"/>
</dbReference>
<accession>A0ABP0MDD1</accession>
<dbReference type="InterPro" id="IPR050817">
    <property type="entry name" value="DjlA_DnaK_co-chaperone"/>
</dbReference>
<evidence type="ECO:0000313" key="2">
    <source>
        <dbReference type="Proteomes" id="UP001642484"/>
    </source>
</evidence>
<comment type="caution">
    <text evidence="1">The sequence shown here is derived from an EMBL/GenBank/DDBJ whole genome shotgun (WGS) entry which is preliminary data.</text>
</comment>
<proteinExistence type="predicted"/>
<dbReference type="Pfam" id="PF00023">
    <property type="entry name" value="Ank"/>
    <property type="match status" value="1"/>
</dbReference>
<dbReference type="PROSITE" id="PS50076">
    <property type="entry name" value="DNAJ_2"/>
    <property type="match status" value="1"/>
</dbReference>
<dbReference type="Gene3D" id="1.10.287.110">
    <property type="entry name" value="DnaJ domain"/>
    <property type="match status" value="1"/>
</dbReference>
<keyword evidence="2" id="KW-1185">Reference proteome</keyword>
<name>A0ABP0MDD1_9DINO</name>